<keyword evidence="4 10" id="KW-0812">Transmembrane</keyword>
<evidence type="ECO:0000256" key="5">
    <source>
        <dbReference type="ARBA" id="ARBA00022737"/>
    </source>
</evidence>
<evidence type="ECO:0000256" key="4">
    <source>
        <dbReference type="ARBA" id="ARBA00022692"/>
    </source>
</evidence>
<comment type="caution">
    <text evidence="13">The sequence shown here is derived from an EMBL/GenBank/DDBJ whole genome shotgun (WGS) entry which is preliminary data.</text>
</comment>
<feature type="repeat" description="Solcar" evidence="10">
    <location>
        <begin position="123"/>
        <end position="273"/>
    </location>
</feature>
<evidence type="ECO:0000256" key="11">
    <source>
        <dbReference type="RuleBase" id="RU000488"/>
    </source>
</evidence>
<dbReference type="EMBL" id="JAUJLE010000289">
    <property type="protein sequence ID" value="KAK0962732.1"/>
    <property type="molecule type" value="Genomic_DNA"/>
</dbReference>
<evidence type="ECO:0000313" key="13">
    <source>
        <dbReference type="EMBL" id="KAK0325655.1"/>
    </source>
</evidence>
<accession>A0AAN6FY84</accession>
<keyword evidence="16" id="KW-1185">Reference proteome</keyword>
<evidence type="ECO:0000256" key="3">
    <source>
        <dbReference type="ARBA" id="ARBA00022448"/>
    </source>
</evidence>
<evidence type="ECO:0000256" key="10">
    <source>
        <dbReference type="PROSITE-ProRule" id="PRU00282"/>
    </source>
</evidence>
<dbReference type="PANTHER" id="PTHR45760:SF2">
    <property type="entry name" value="FI19922P1-RELATED"/>
    <property type="match status" value="1"/>
</dbReference>
<keyword evidence="9 10" id="KW-0472">Membrane</keyword>
<dbReference type="GO" id="GO:0005743">
    <property type="term" value="C:mitochondrial inner membrane"/>
    <property type="evidence" value="ECO:0007669"/>
    <property type="project" value="UniProtKB-SubCell"/>
</dbReference>
<dbReference type="PANTHER" id="PTHR45760">
    <property type="entry name" value="FI19922P1-RELATED"/>
    <property type="match status" value="1"/>
</dbReference>
<evidence type="ECO:0000313" key="15">
    <source>
        <dbReference type="Proteomes" id="UP001168146"/>
    </source>
</evidence>
<organism evidence="13 15">
    <name type="scientific">Friedmanniomyces endolithicus</name>
    <dbReference type="NCBI Taxonomy" id="329885"/>
    <lineage>
        <taxon>Eukaryota</taxon>
        <taxon>Fungi</taxon>
        <taxon>Dikarya</taxon>
        <taxon>Ascomycota</taxon>
        <taxon>Pezizomycotina</taxon>
        <taxon>Dothideomycetes</taxon>
        <taxon>Dothideomycetidae</taxon>
        <taxon>Mycosphaerellales</taxon>
        <taxon>Teratosphaeriaceae</taxon>
        <taxon>Friedmanniomyces</taxon>
    </lineage>
</organism>
<feature type="compositionally biased region" description="Basic and acidic residues" evidence="12">
    <location>
        <begin position="77"/>
        <end position="89"/>
    </location>
</feature>
<evidence type="ECO:0000313" key="16">
    <source>
        <dbReference type="Proteomes" id="UP001175353"/>
    </source>
</evidence>
<evidence type="ECO:0000256" key="8">
    <source>
        <dbReference type="ARBA" id="ARBA00023128"/>
    </source>
</evidence>
<feature type="repeat" description="Solcar" evidence="10">
    <location>
        <begin position="283"/>
        <end position="371"/>
    </location>
</feature>
<evidence type="ECO:0000313" key="14">
    <source>
        <dbReference type="EMBL" id="KAK0962732.1"/>
    </source>
</evidence>
<gene>
    <name evidence="13" type="primary">MTM1_1</name>
    <name evidence="13" type="ORF">LTR82_003191</name>
    <name evidence="14" type="ORF">LTR91_019342</name>
</gene>
<feature type="repeat" description="Solcar" evidence="10">
    <location>
        <begin position="395"/>
        <end position="489"/>
    </location>
</feature>
<proteinExistence type="inferred from homology"/>
<evidence type="ECO:0000256" key="12">
    <source>
        <dbReference type="SAM" id="MobiDB-lite"/>
    </source>
</evidence>
<dbReference type="EMBL" id="JASUXU010000006">
    <property type="protein sequence ID" value="KAK0325655.1"/>
    <property type="molecule type" value="Genomic_DNA"/>
</dbReference>
<dbReference type="InterPro" id="IPR023395">
    <property type="entry name" value="MCP_dom_sf"/>
</dbReference>
<evidence type="ECO:0000256" key="7">
    <source>
        <dbReference type="ARBA" id="ARBA00022989"/>
    </source>
</evidence>
<dbReference type="AlphaFoldDB" id="A0AAN6FY84"/>
<evidence type="ECO:0000256" key="9">
    <source>
        <dbReference type="ARBA" id="ARBA00023136"/>
    </source>
</evidence>
<keyword evidence="7" id="KW-1133">Transmembrane helix</keyword>
<reference evidence="14" key="2">
    <citation type="submission" date="2023-06" db="EMBL/GenBank/DDBJ databases">
        <title>Black Yeasts Isolated from many extreme environments.</title>
        <authorList>
            <person name="Coleine C."/>
            <person name="Stajich J.E."/>
            <person name="Selbmann L."/>
        </authorList>
    </citation>
    <scope>NUCLEOTIDE SEQUENCE</scope>
    <source>
        <strain evidence="14">CCFEE 5200</strain>
    </source>
</reference>
<dbReference type="InterPro" id="IPR045315">
    <property type="entry name" value="Mtm1-like"/>
</dbReference>
<evidence type="ECO:0000256" key="1">
    <source>
        <dbReference type="ARBA" id="ARBA00004448"/>
    </source>
</evidence>
<comment type="similarity">
    <text evidence="2 11">Belongs to the mitochondrial carrier (TC 2.A.29) family.</text>
</comment>
<comment type="subcellular location">
    <subcellularLocation>
        <location evidence="1">Mitochondrion inner membrane</location>
        <topology evidence="1">Multi-pass membrane protein</topology>
    </subcellularLocation>
</comment>
<keyword evidence="6" id="KW-0999">Mitochondrion inner membrane</keyword>
<evidence type="ECO:0000256" key="2">
    <source>
        <dbReference type="ARBA" id="ARBA00006375"/>
    </source>
</evidence>
<keyword evidence="8" id="KW-0496">Mitochondrion</keyword>
<dbReference type="Gene3D" id="1.50.40.10">
    <property type="entry name" value="Mitochondrial carrier domain"/>
    <property type="match status" value="2"/>
</dbReference>
<sequence length="507" mass="55891">MLRSELAAEPKASIYLVIETEGNKICNAPIAHTTPHSPPLALTNRTQTTHLTDLVINQQRRHWRASGNICDVRFDLSGKGDTGRSDEMAATHTHGQRHDRIGISPGNGELDTPPARRPAETPATLSQKMLSAVSGSIFTSLLVTPLDVVRVRLQAQQGPSPSSARLPTFLHLPPTLGSTSCCREVFWVQNQSQFCVANAPSPSASAVMDERIFSDCAAEESQRRTYNTTLDGLRKIARNEGVWTLWRGLSPTLMMAVPGNVIYFAGYDWLRTSQYSPLVGRVSEQYQPLVGGSVARVLAAIVVSPIDMLRTRMQASQKGNKGVLGSTAVAMKEMVGNEGITSLWRGLTLTFWRDVPFSAFYWWGYEYGRKQLDESRARSAAMLGQRHDAELSHSALLMDSFIAGAASGAVASFFTTPFDVGKTRQQTVMHDAQARMKDLPETRSMPRFLWHIYCHEGMNGLFKGWAARCLKVAPACAIMISSYEIGKRMAGSVNERRESERQDALDA</sequence>
<dbReference type="PROSITE" id="PS50920">
    <property type="entry name" value="SOLCAR"/>
    <property type="match status" value="3"/>
</dbReference>
<dbReference type="InterPro" id="IPR018108">
    <property type="entry name" value="MCP_transmembrane"/>
</dbReference>
<keyword evidence="3 11" id="KW-0813">Transport</keyword>
<name>A0AAN6FY84_9PEZI</name>
<reference evidence="13" key="1">
    <citation type="submission" date="2021-12" db="EMBL/GenBank/DDBJ databases">
        <title>Black yeast isolated from Biological Soil Crust.</title>
        <authorList>
            <person name="Kurbessoian T."/>
        </authorList>
    </citation>
    <scope>NUCLEOTIDE SEQUENCE</scope>
    <source>
        <strain evidence="13">CCFEE 5208</strain>
    </source>
</reference>
<feature type="region of interest" description="Disordered" evidence="12">
    <location>
        <begin position="77"/>
        <end position="121"/>
    </location>
</feature>
<protein>
    <submittedName>
        <fullName evidence="13">Carrier protein, mitochondrial</fullName>
    </submittedName>
</protein>
<keyword evidence="5" id="KW-0677">Repeat</keyword>
<dbReference type="Pfam" id="PF00153">
    <property type="entry name" value="Mito_carr"/>
    <property type="match status" value="4"/>
</dbReference>
<dbReference type="GO" id="GO:1990542">
    <property type="term" value="P:mitochondrial transmembrane transport"/>
    <property type="evidence" value="ECO:0007669"/>
    <property type="project" value="InterPro"/>
</dbReference>
<dbReference type="Proteomes" id="UP001168146">
    <property type="component" value="Unassembled WGS sequence"/>
</dbReference>
<dbReference type="Proteomes" id="UP001175353">
    <property type="component" value="Unassembled WGS sequence"/>
</dbReference>
<dbReference type="SUPFAM" id="SSF103506">
    <property type="entry name" value="Mitochondrial carrier"/>
    <property type="match status" value="1"/>
</dbReference>
<evidence type="ECO:0000256" key="6">
    <source>
        <dbReference type="ARBA" id="ARBA00022792"/>
    </source>
</evidence>